<dbReference type="GO" id="GO:0005634">
    <property type="term" value="C:nucleus"/>
    <property type="evidence" value="ECO:0007669"/>
    <property type="project" value="TreeGrafter"/>
</dbReference>
<protein>
    <submittedName>
        <fullName evidence="5">JmjC domain-containing histone demethylation protein 3D</fullName>
    </submittedName>
</protein>
<evidence type="ECO:0000259" key="4">
    <source>
        <dbReference type="SMART" id="SM00558"/>
    </source>
</evidence>
<evidence type="ECO:0000313" key="5">
    <source>
        <dbReference type="EMBL" id="KAF6785038.1"/>
    </source>
</evidence>
<feature type="region of interest" description="Disordered" evidence="3">
    <location>
        <begin position="413"/>
        <end position="442"/>
    </location>
</feature>
<feature type="domain" description="JmjC" evidence="4">
    <location>
        <begin position="207"/>
        <end position="392"/>
    </location>
</feature>
<feature type="compositionally biased region" description="Basic and acidic residues" evidence="3">
    <location>
        <begin position="413"/>
        <end position="433"/>
    </location>
</feature>
<keyword evidence="1" id="KW-0479">Metal-binding</keyword>
<dbReference type="SUPFAM" id="SSF51197">
    <property type="entry name" value="Clavaminate synthase-like"/>
    <property type="match status" value="1"/>
</dbReference>
<feature type="region of interest" description="Disordered" evidence="3">
    <location>
        <begin position="97"/>
        <end position="166"/>
    </location>
</feature>
<evidence type="ECO:0000256" key="3">
    <source>
        <dbReference type="SAM" id="MobiDB-lite"/>
    </source>
</evidence>
<dbReference type="PANTHER" id="PTHR10694:SF33">
    <property type="entry name" value="LYSINE-SPECIFIC DEMETHYLASE 5"/>
    <property type="match status" value="1"/>
</dbReference>
<dbReference type="PANTHER" id="PTHR10694">
    <property type="entry name" value="LYSINE-SPECIFIC DEMETHYLASE"/>
    <property type="match status" value="1"/>
</dbReference>
<evidence type="ECO:0000256" key="1">
    <source>
        <dbReference type="ARBA" id="ARBA00022723"/>
    </source>
</evidence>
<feature type="compositionally biased region" description="Polar residues" evidence="3">
    <location>
        <begin position="136"/>
        <end position="161"/>
    </location>
</feature>
<dbReference type="GO" id="GO:0034647">
    <property type="term" value="F:histone H3K4me/H3K4me2/H3K4me3 demethylase activity"/>
    <property type="evidence" value="ECO:0007669"/>
    <property type="project" value="TreeGrafter"/>
</dbReference>
<feature type="non-terminal residue" evidence="5">
    <location>
        <position position="1"/>
    </location>
</feature>
<dbReference type="AlphaFoldDB" id="A0A8H6IMZ3"/>
<dbReference type="Proteomes" id="UP000652219">
    <property type="component" value="Unassembled WGS sequence"/>
</dbReference>
<feature type="compositionally biased region" description="Low complexity" evidence="3">
    <location>
        <begin position="98"/>
        <end position="112"/>
    </location>
</feature>
<dbReference type="Gene3D" id="2.60.120.650">
    <property type="entry name" value="Cupin"/>
    <property type="match status" value="1"/>
</dbReference>
<feature type="region of interest" description="Disordered" evidence="3">
    <location>
        <begin position="32"/>
        <end position="65"/>
    </location>
</feature>
<feature type="compositionally biased region" description="Polar residues" evidence="3">
    <location>
        <begin position="51"/>
        <end position="61"/>
    </location>
</feature>
<organism evidence="5 6">
    <name type="scientific">Colletotrichum sojae</name>
    <dbReference type="NCBI Taxonomy" id="2175907"/>
    <lineage>
        <taxon>Eukaryota</taxon>
        <taxon>Fungi</taxon>
        <taxon>Dikarya</taxon>
        <taxon>Ascomycota</taxon>
        <taxon>Pezizomycotina</taxon>
        <taxon>Sordariomycetes</taxon>
        <taxon>Hypocreomycetidae</taxon>
        <taxon>Glomerellales</taxon>
        <taxon>Glomerellaceae</taxon>
        <taxon>Colletotrichum</taxon>
        <taxon>Colletotrichum orchidearum species complex</taxon>
    </lineage>
</organism>
<reference evidence="5 6" key="1">
    <citation type="journal article" date="2020" name="Phytopathology">
        <title>Genome Sequence Resources of Colletotrichum truncatum, C. plurivorum, C. musicola, and C. sojae: Four Species Pathogenic to Soybean (Glycine max).</title>
        <authorList>
            <person name="Rogerio F."/>
            <person name="Boufleur T.R."/>
            <person name="Ciampi-Guillardi M."/>
            <person name="Sukno S.A."/>
            <person name="Thon M.R."/>
            <person name="Massola Junior N.S."/>
            <person name="Baroncelli R."/>
        </authorList>
    </citation>
    <scope>NUCLEOTIDE SEQUENCE [LARGE SCALE GENOMIC DNA]</scope>
    <source>
        <strain evidence="5 6">LFN0009</strain>
    </source>
</reference>
<dbReference type="InterPro" id="IPR003347">
    <property type="entry name" value="JmjC_dom"/>
</dbReference>
<dbReference type="GO" id="GO:0046872">
    <property type="term" value="F:metal ion binding"/>
    <property type="evidence" value="ECO:0007669"/>
    <property type="project" value="UniProtKB-KW"/>
</dbReference>
<keyword evidence="6" id="KW-1185">Reference proteome</keyword>
<name>A0A8H6IMZ3_9PEZI</name>
<keyword evidence="2" id="KW-0408">Iron</keyword>
<proteinExistence type="predicted"/>
<accession>A0A8H6IMZ3</accession>
<comment type="caution">
    <text evidence="5">The sequence shown here is derived from an EMBL/GenBank/DDBJ whole genome shotgun (WGS) entry which is preliminary data.</text>
</comment>
<evidence type="ECO:0000256" key="2">
    <source>
        <dbReference type="ARBA" id="ARBA00023004"/>
    </source>
</evidence>
<evidence type="ECO:0000313" key="6">
    <source>
        <dbReference type="Proteomes" id="UP000652219"/>
    </source>
</evidence>
<sequence length="508" mass="55871">MTSKTDPLERLANKLREMLDTVEAVREKVRLERSTGLPSARALRSEATALQAPSSGDQLRQPSLDRSFGTLQSELNDLIQQCANVQFSELEYEPAIANNSQPSTSPNPNTDNGSQEPRHKSSNTSGTETPRGESPLQGSGASDLSTAKQFPATNKTVSLSNRADVREDTSNKLTELFKLHDAAQPPVQKPNADIRDLRNVFSISTQDEAAKGYVFGDFPAFSGIESPLPDIGSSLRGTSLTEDAGVATPDAYHSEDRLSGTGMHMKYLNHPSVNMLLWGEGKVWLIVKPTSTKAFEEDGVLKHWVAPGQNISTFSEFVGSLNRIVSRKTLDSWGVEYDIVRCNPGQLIVTMPDTYHQFVNLGPNLAEAANVDADFLQHMPPEYQFCSDTRHCPKGSTRPTHVRFKVDLSNTPKDKEIVRGPESRPQERRRVEGDAEGVDGGEDEIDKLERDIGADGAKHCLEILRAWRETSSDPQGSLFLLAQSDQTSRAYIGEPGVPTHRRGHVLDL</sequence>
<gene>
    <name evidence="5" type="ORF">CSOJ01_15659</name>
</gene>
<dbReference type="EMBL" id="WIGN01000712">
    <property type="protein sequence ID" value="KAF6785038.1"/>
    <property type="molecule type" value="Genomic_DNA"/>
</dbReference>
<dbReference type="GO" id="GO:0000785">
    <property type="term" value="C:chromatin"/>
    <property type="evidence" value="ECO:0007669"/>
    <property type="project" value="TreeGrafter"/>
</dbReference>
<dbReference type="Pfam" id="PF02373">
    <property type="entry name" value="JmjC"/>
    <property type="match status" value="1"/>
</dbReference>
<dbReference type="GO" id="GO:0006355">
    <property type="term" value="P:regulation of DNA-templated transcription"/>
    <property type="evidence" value="ECO:0007669"/>
    <property type="project" value="TreeGrafter"/>
</dbReference>
<dbReference type="SMART" id="SM00558">
    <property type="entry name" value="JmjC"/>
    <property type="match status" value="1"/>
</dbReference>